<protein>
    <recommendedName>
        <fullName evidence="1">ABC-type transport auxiliary lipoprotein component domain-containing protein</fullName>
    </recommendedName>
</protein>
<sequence>MLNKMKALRLSQVNRVPAVSLAVLSIVLIGLTGCASSVTPNYYTLAPRVLPAQGGATLRVIEVLPVSLPDRLDRPSIMVNTAQGQAKILDNDRWTSSLATELHDSLSSGLQQQLGAVDRYSNGISTTSTVYRIAIDFSRFDIIQSTSPQKNADVEVEVSWIIKPIDPIQTSSTTKQLIHKPLSCRMTFNQNVANTATIPDMVSASKLALSRVTTGISDTVLAVEKGTSQVSNTVCS</sequence>
<dbReference type="Gene3D" id="3.40.50.10610">
    <property type="entry name" value="ABC-type transport auxiliary lipoprotein component"/>
    <property type="match status" value="1"/>
</dbReference>
<evidence type="ECO:0000259" key="1">
    <source>
        <dbReference type="Pfam" id="PF03886"/>
    </source>
</evidence>
<feature type="domain" description="ABC-type transport auxiliary lipoprotein component" evidence="1">
    <location>
        <begin position="43"/>
        <end position="216"/>
    </location>
</feature>
<organism evidence="2 3">
    <name type="scientific">Acinetobacter boissieri</name>
    <dbReference type="NCBI Taxonomy" id="1219383"/>
    <lineage>
        <taxon>Bacteria</taxon>
        <taxon>Pseudomonadati</taxon>
        <taxon>Pseudomonadota</taxon>
        <taxon>Gammaproteobacteria</taxon>
        <taxon>Moraxellales</taxon>
        <taxon>Moraxellaceae</taxon>
        <taxon>Acinetobacter</taxon>
    </lineage>
</organism>
<name>A0A1G6HIM5_9GAMM</name>
<dbReference type="Pfam" id="PF03886">
    <property type="entry name" value="ABC_trans_aux"/>
    <property type="match status" value="1"/>
</dbReference>
<dbReference type="InterPro" id="IPR005586">
    <property type="entry name" value="ABC_trans_aux"/>
</dbReference>
<dbReference type="PROSITE" id="PS51257">
    <property type="entry name" value="PROKAR_LIPOPROTEIN"/>
    <property type="match status" value="1"/>
</dbReference>
<evidence type="ECO:0000313" key="3">
    <source>
        <dbReference type="Proteomes" id="UP000242501"/>
    </source>
</evidence>
<proteinExistence type="predicted"/>
<evidence type="ECO:0000313" key="2">
    <source>
        <dbReference type="EMBL" id="SDB93948.1"/>
    </source>
</evidence>
<dbReference type="SUPFAM" id="SSF159594">
    <property type="entry name" value="XCC0632-like"/>
    <property type="match status" value="1"/>
</dbReference>
<dbReference type="Proteomes" id="UP000242501">
    <property type="component" value="Unassembled WGS sequence"/>
</dbReference>
<dbReference type="AlphaFoldDB" id="A0A1G6HIM5"/>
<gene>
    <name evidence="2" type="ORF">SAMN05421733_10623</name>
</gene>
<accession>A0A1G6HIM5</accession>
<dbReference type="OrthoDB" id="5949767at2"/>
<dbReference type="RefSeq" id="WP_092748095.1">
    <property type="nucleotide sequence ID" value="NZ_FMYL01000006.1"/>
</dbReference>
<keyword evidence="3" id="KW-1185">Reference proteome</keyword>
<reference evidence="3" key="1">
    <citation type="submission" date="2016-09" db="EMBL/GenBank/DDBJ databases">
        <authorList>
            <person name="Varghese N."/>
            <person name="Submissions S."/>
        </authorList>
    </citation>
    <scope>NUCLEOTIDE SEQUENCE [LARGE SCALE GENOMIC DNA]</scope>
    <source>
        <strain evidence="3">ANC 4422</strain>
    </source>
</reference>
<dbReference type="EMBL" id="FMYL01000006">
    <property type="protein sequence ID" value="SDB93948.1"/>
    <property type="molecule type" value="Genomic_DNA"/>
</dbReference>
<dbReference type="STRING" id="1219383.SAMN05421733_10623"/>